<feature type="transmembrane region" description="Helical" evidence="1">
    <location>
        <begin position="31"/>
        <end position="55"/>
    </location>
</feature>
<accession>A0A6A4VX67</accession>
<protein>
    <submittedName>
        <fullName evidence="2">Uncharacterized protein</fullName>
    </submittedName>
</protein>
<keyword evidence="3" id="KW-1185">Reference proteome</keyword>
<keyword evidence="1" id="KW-0472">Membrane</keyword>
<name>A0A6A4VX67_AMPAM</name>
<organism evidence="2 3">
    <name type="scientific">Amphibalanus amphitrite</name>
    <name type="common">Striped barnacle</name>
    <name type="synonym">Balanus amphitrite</name>
    <dbReference type="NCBI Taxonomy" id="1232801"/>
    <lineage>
        <taxon>Eukaryota</taxon>
        <taxon>Metazoa</taxon>
        <taxon>Ecdysozoa</taxon>
        <taxon>Arthropoda</taxon>
        <taxon>Crustacea</taxon>
        <taxon>Multicrustacea</taxon>
        <taxon>Cirripedia</taxon>
        <taxon>Thoracica</taxon>
        <taxon>Thoracicalcarea</taxon>
        <taxon>Balanomorpha</taxon>
        <taxon>Balanoidea</taxon>
        <taxon>Balanidae</taxon>
        <taxon>Amphibalaninae</taxon>
        <taxon>Amphibalanus</taxon>
    </lineage>
</organism>
<keyword evidence="1" id="KW-0812">Transmembrane</keyword>
<reference evidence="2 3" key="1">
    <citation type="submission" date="2019-07" db="EMBL/GenBank/DDBJ databases">
        <title>Draft genome assembly of a fouling barnacle, Amphibalanus amphitrite (Darwin, 1854): The first reference genome for Thecostraca.</title>
        <authorList>
            <person name="Kim W."/>
        </authorList>
    </citation>
    <scope>NUCLEOTIDE SEQUENCE [LARGE SCALE GENOMIC DNA]</scope>
    <source>
        <strain evidence="2">SNU_AA5</strain>
        <tissue evidence="2">Soma without cirri and trophi</tissue>
    </source>
</reference>
<gene>
    <name evidence="2" type="ORF">FJT64_004396</name>
</gene>
<feature type="transmembrane region" description="Helical" evidence="1">
    <location>
        <begin position="90"/>
        <end position="113"/>
    </location>
</feature>
<proteinExistence type="predicted"/>
<comment type="caution">
    <text evidence="2">The sequence shown here is derived from an EMBL/GenBank/DDBJ whole genome shotgun (WGS) entry which is preliminary data.</text>
</comment>
<evidence type="ECO:0000313" key="2">
    <source>
        <dbReference type="EMBL" id="KAF0298283.1"/>
    </source>
</evidence>
<evidence type="ECO:0000256" key="1">
    <source>
        <dbReference type="SAM" id="Phobius"/>
    </source>
</evidence>
<feature type="transmembrane region" description="Helical" evidence="1">
    <location>
        <begin position="125"/>
        <end position="144"/>
    </location>
</feature>
<evidence type="ECO:0000313" key="3">
    <source>
        <dbReference type="Proteomes" id="UP000440578"/>
    </source>
</evidence>
<dbReference type="Proteomes" id="UP000440578">
    <property type="component" value="Unassembled WGS sequence"/>
</dbReference>
<dbReference type="EMBL" id="VIIS01001440">
    <property type="protein sequence ID" value="KAF0298283.1"/>
    <property type="molecule type" value="Genomic_DNA"/>
</dbReference>
<dbReference type="AlphaFoldDB" id="A0A6A4VX67"/>
<sequence>MVLHLSHALLGMLTALNVIYPIKSISQPPPLVLTAAVLGGCCLLGAALLAVALWARRGGRPAADQSPIGGASATGRHYDSLLARPPAAGLVLAAAHLGAAALAAAAVLGAALAAPADTALALLRWAALLLVLTRLLVTVATMFCEDALSSAVLAWLRAVCCCCHGNNIVHPVATTGDDPAHTELDDNFEI</sequence>
<keyword evidence="1" id="KW-1133">Transmembrane helix</keyword>